<dbReference type="InterPro" id="IPR003644">
    <property type="entry name" value="Calx_beta"/>
</dbReference>
<dbReference type="EMBL" id="MHHR01000019">
    <property type="protein sequence ID" value="OGY34220.1"/>
    <property type="molecule type" value="Genomic_DNA"/>
</dbReference>
<dbReference type="Pfam" id="PF03160">
    <property type="entry name" value="Calx-beta"/>
    <property type="match status" value="1"/>
</dbReference>
<evidence type="ECO:0000259" key="6">
    <source>
        <dbReference type="Pfam" id="PF03160"/>
    </source>
</evidence>
<keyword evidence="5" id="KW-0472">Membrane</keyword>
<dbReference type="SUPFAM" id="SSF49478">
    <property type="entry name" value="Cna protein B-type domain"/>
    <property type="match status" value="1"/>
</dbReference>
<protein>
    <recommendedName>
        <fullName evidence="6">Calx-beta domain-containing protein</fullName>
    </recommendedName>
</protein>
<dbReference type="GO" id="GO:0016020">
    <property type="term" value="C:membrane"/>
    <property type="evidence" value="ECO:0007669"/>
    <property type="project" value="InterPro"/>
</dbReference>
<evidence type="ECO:0000256" key="2">
    <source>
        <dbReference type="ARBA" id="ARBA00022737"/>
    </source>
</evidence>
<keyword evidence="3" id="KW-0106">Calcium</keyword>
<name>A0A1G1X3R9_9BACT</name>
<keyword evidence="5" id="KW-1133">Transmembrane helix</keyword>
<feature type="transmembrane region" description="Helical" evidence="5">
    <location>
        <begin position="1074"/>
        <end position="1096"/>
    </location>
</feature>
<dbReference type="SUPFAM" id="SSF141072">
    <property type="entry name" value="CalX-like"/>
    <property type="match status" value="1"/>
</dbReference>
<keyword evidence="1" id="KW-0732">Signal</keyword>
<comment type="caution">
    <text evidence="7">The sequence shown here is derived from an EMBL/GenBank/DDBJ whole genome shotgun (WGS) entry which is preliminary data.</text>
</comment>
<keyword evidence="5" id="KW-0812">Transmembrane</keyword>
<dbReference type="GO" id="GO:0007154">
    <property type="term" value="P:cell communication"/>
    <property type="evidence" value="ECO:0007669"/>
    <property type="project" value="InterPro"/>
</dbReference>
<dbReference type="Proteomes" id="UP000177528">
    <property type="component" value="Unassembled WGS sequence"/>
</dbReference>
<organism evidence="7 8">
    <name type="scientific">Candidatus Andersenbacteria bacterium RIFCSPHIGHO2_12_FULL_45_11</name>
    <dbReference type="NCBI Taxonomy" id="1797281"/>
    <lineage>
        <taxon>Bacteria</taxon>
        <taxon>Candidatus Anderseniibacteriota</taxon>
    </lineage>
</organism>
<feature type="domain" description="Calx-beta" evidence="6">
    <location>
        <begin position="633"/>
        <end position="738"/>
    </location>
</feature>
<gene>
    <name evidence="7" type="ORF">A3D99_03725</name>
</gene>
<reference evidence="7 8" key="1">
    <citation type="journal article" date="2016" name="Nat. Commun.">
        <title>Thousands of microbial genomes shed light on interconnected biogeochemical processes in an aquifer system.</title>
        <authorList>
            <person name="Anantharaman K."/>
            <person name="Brown C.T."/>
            <person name="Hug L.A."/>
            <person name="Sharon I."/>
            <person name="Castelle C.J."/>
            <person name="Probst A.J."/>
            <person name="Thomas B.C."/>
            <person name="Singh A."/>
            <person name="Wilkins M.J."/>
            <person name="Karaoz U."/>
            <person name="Brodie E.L."/>
            <person name="Williams K.H."/>
            <person name="Hubbard S.S."/>
            <person name="Banfield J.F."/>
        </authorList>
    </citation>
    <scope>NUCLEOTIDE SEQUENCE [LARGE SCALE GENOMIC DNA]</scope>
</reference>
<keyword evidence="2" id="KW-0677">Repeat</keyword>
<evidence type="ECO:0000313" key="8">
    <source>
        <dbReference type="Proteomes" id="UP000177528"/>
    </source>
</evidence>
<dbReference type="AlphaFoldDB" id="A0A1G1X3R9"/>
<evidence type="ECO:0000256" key="4">
    <source>
        <dbReference type="SAM" id="MobiDB-lite"/>
    </source>
</evidence>
<proteinExistence type="predicted"/>
<evidence type="ECO:0000256" key="5">
    <source>
        <dbReference type="SAM" id="Phobius"/>
    </source>
</evidence>
<dbReference type="InterPro" id="IPR038081">
    <property type="entry name" value="CalX-like_sf"/>
</dbReference>
<evidence type="ECO:0000256" key="3">
    <source>
        <dbReference type="ARBA" id="ARBA00022837"/>
    </source>
</evidence>
<accession>A0A1G1X3R9</accession>
<sequence length="1102" mass="114603">MHAQQQSRTTLYLDVKDSNNTNATSASCATGCTNSLNNTNWGFPLTLSGTVYSDEGVTALTSKTVRVAINGTDDTSTTSHASTGAYSLSVPASSGDVLTLYIEDETQDGVTVTITAGSAMSNMDIYQDHLIVRHDNSGSLTNTNLNTAAVSAETDISNIYAVASSNLTVASGKELFIPTSHTFAPGGDVTTPTFDLRGTYTHSTETVTISTAYQQSAGTFSSSSGTVDINGNFTLTGGTHNATSGTFTVSGDWSNTGTFTNNSGTVTFDGTSDQTITTAGQAFNALTFNNTGSSGSDDLIISGTLDVDGTLTITDGDLDVSTNDPNVNLAADATIGASGTIDNASYSGTWTFDGTGTDTLTDNTTSGTNFRAVTVDGTSSKILQFSSGANTPTITFTTLTIAADDTVSLNGENTTITTLVNNNALTLIGSETVAITTMDADSGTVTYVGTGTYTQLAAGDAYYHLTLNGSGGSWTQDAALDVNGNLTIIAGTLATGNNAITLAGNWTNDGIFTAGTGIVTLDGAGSQTINDSNAFYSLSISATSARTISFESAATQTIAANGTLTLTGQSGNLLTLAPLTAVTAWNLVVPSSATQALSYVSVSYSDASGGVGIDCQSNCTNGGNTTNWQFTTPSVTFSADAQTAAEAVGSITITATLSASSLLATSLPYTLSGLATEGSDYTITTSPITIAAGTTTGTITITLTDDTSVESDETIIVTMGTPTNAAQGVTTVHTATITSEDVAVIVTESNTGSSGSSGGGGGEDPLNKEETSNPTVVISGKIAKSGSHIKASVGETVRIRTKPVDPSRLQSVMIKVMGKTTNLKFETGSENNITYGTTLFFERKGTYPYTIYANYGSIVRYVKGVFVVTEEKIAETQEIETSISSPVRTSGRLLPQRLVLEEQEMIVPAEGETIDNVLEQEFPQSLQDELNVPNAHTEQKSQGISRAFFAVSFWLRSGVSDTLSYLSLKASTLLSHSPALPDHLKNHRYETVAIRVASVNDKPLVGVSVTLFSEPKTATTDDRGVAIFHDVHAGQHTLKVAVNDFTSRQKLFLDKDADEVVVSVQAQLRDGVSIYWVLIYVVAALIGGAVGMRILILRRSVI</sequence>
<feature type="region of interest" description="Disordered" evidence="4">
    <location>
        <begin position="749"/>
        <end position="772"/>
    </location>
</feature>
<dbReference type="Gene3D" id="2.60.40.2030">
    <property type="match status" value="1"/>
</dbReference>
<evidence type="ECO:0000313" key="7">
    <source>
        <dbReference type="EMBL" id="OGY34220.1"/>
    </source>
</evidence>
<evidence type="ECO:0000256" key="1">
    <source>
        <dbReference type="ARBA" id="ARBA00022729"/>
    </source>
</evidence>